<evidence type="ECO:0000313" key="2">
    <source>
        <dbReference type="EMBL" id="KMZ59499.1"/>
    </source>
</evidence>
<evidence type="ECO:0000256" key="1">
    <source>
        <dbReference type="SAM" id="MobiDB-lite"/>
    </source>
</evidence>
<feature type="compositionally biased region" description="Low complexity" evidence="1">
    <location>
        <begin position="320"/>
        <end position="329"/>
    </location>
</feature>
<dbReference type="InterPro" id="IPR008547">
    <property type="entry name" value="DUF829_TMEM53"/>
</dbReference>
<proteinExistence type="predicted"/>
<dbReference type="OrthoDB" id="77878at2759"/>
<dbReference type="AlphaFoldDB" id="A0A0K9NRU1"/>
<sequence>MWGNWGRLYWGRKEERAEGVVVLFACISSDEKQLDQFIKLYGSIGWNSLVCHADFLTLYFPEKSTPLASSVLQELVMETKIRPAPIVFAAFSNGPKTCMYKVLQIIDGKVEAKLHWDDCRLIRDSLCGQIYDSSPTDFISGLDTQFSYPTAQAKPPRAVSWMARTIASGLDTLFPNKIQDQRAEYWHTLFSSVSFGPILIFCSESDGLALCSIICNFSHRLRELGGDVNLVKWVDSPHLGHLNHHRDDYKSALTELFGKAAALYRGRMKQLNCNGLCEICNRIPDSICSLHEVGTSSNESLRRPYIESFDHLFLPRSLNSPGSKDGSPSGDKERGGLFDSENPPGINAHGVLGKILFDACVPQNVEGWDIKPAALRQTLAFNRRHGRFNPTKLLRRSKL</sequence>
<name>A0A0K9NRU1_ZOSMR</name>
<feature type="region of interest" description="Disordered" evidence="1">
    <location>
        <begin position="317"/>
        <end position="342"/>
    </location>
</feature>
<dbReference type="Pfam" id="PF05705">
    <property type="entry name" value="DUF829"/>
    <property type="match status" value="2"/>
</dbReference>
<dbReference type="EMBL" id="LFYR01001785">
    <property type="protein sequence ID" value="KMZ59499.1"/>
    <property type="molecule type" value="Genomic_DNA"/>
</dbReference>
<organism evidence="2 3">
    <name type="scientific">Zostera marina</name>
    <name type="common">Eelgrass</name>
    <dbReference type="NCBI Taxonomy" id="29655"/>
    <lineage>
        <taxon>Eukaryota</taxon>
        <taxon>Viridiplantae</taxon>
        <taxon>Streptophyta</taxon>
        <taxon>Embryophyta</taxon>
        <taxon>Tracheophyta</taxon>
        <taxon>Spermatophyta</taxon>
        <taxon>Magnoliopsida</taxon>
        <taxon>Liliopsida</taxon>
        <taxon>Zosteraceae</taxon>
        <taxon>Zostera</taxon>
    </lineage>
</organism>
<reference evidence="3" key="1">
    <citation type="journal article" date="2016" name="Nature">
        <title>The genome of the seagrass Zostera marina reveals angiosperm adaptation to the sea.</title>
        <authorList>
            <person name="Olsen J.L."/>
            <person name="Rouze P."/>
            <person name="Verhelst B."/>
            <person name="Lin Y.-C."/>
            <person name="Bayer T."/>
            <person name="Collen J."/>
            <person name="Dattolo E."/>
            <person name="De Paoli E."/>
            <person name="Dittami S."/>
            <person name="Maumus F."/>
            <person name="Michel G."/>
            <person name="Kersting A."/>
            <person name="Lauritano C."/>
            <person name="Lohaus R."/>
            <person name="Toepel M."/>
            <person name="Tonon T."/>
            <person name="Vanneste K."/>
            <person name="Amirebrahimi M."/>
            <person name="Brakel J."/>
            <person name="Bostroem C."/>
            <person name="Chovatia M."/>
            <person name="Grimwood J."/>
            <person name="Jenkins J.W."/>
            <person name="Jueterbock A."/>
            <person name="Mraz A."/>
            <person name="Stam W.T."/>
            <person name="Tice H."/>
            <person name="Bornberg-Bauer E."/>
            <person name="Green P.J."/>
            <person name="Pearson G.A."/>
            <person name="Procaccini G."/>
            <person name="Duarte C.M."/>
            <person name="Schmutz J."/>
            <person name="Reusch T.B.H."/>
            <person name="Van de Peer Y."/>
        </authorList>
    </citation>
    <scope>NUCLEOTIDE SEQUENCE [LARGE SCALE GENOMIC DNA]</scope>
    <source>
        <strain evidence="3">cv. Finnish</strain>
    </source>
</reference>
<gene>
    <name evidence="2" type="ORF">ZOSMA_68G00870</name>
</gene>
<keyword evidence="3" id="KW-1185">Reference proteome</keyword>
<accession>A0A0K9NRU1</accession>
<dbReference type="PANTHER" id="PTHR12265">
    <property type="entry name" value="TRANSMEMBRANE PROTEIN 53"/>
    <property type="match status" value="1"/>
</dbReference>
<protein>
    <submittedName>
        <fullName evidence="2">Uncharacterized protein</fullName>
    </submittedName>
</protein>
<dbReference type="OMA" id="VFDSSPM"/>
<dbReference type="Proteomes" id="UP000036987">
    <property type="component" value="Unassembled WGS sequence"/>
</dbReference>
<dbReference type="PANTHER" id="PTHR12265:SF0">
    <property type="entry name" value="EXPRESSED PROTEIN"/>
    <property type="match status" value="1"/>
</dbReference>
<comment type="caution">
    <text evidence="2">The sequence shown here is derived from an EMBL/GenBank/DDBJ whole genome shotgun (WGS) entry which is preliminary data.</text>
</comment>
<evidence type="ECO:0000313" key="3">
    <source>
        <dbReference type="Proteomes" id="UP000036987"/>
    </source>
</evidence>